<dbReference type="PANTHER" id="PTHR35719">
    <property type="entry name" value="OS01G0680600 PROTEIN"/>
    <property type="match status" value="1"/>
</dbReference>
<dbReference type="PANTHER" id="PTHR35719:SF5">
    <property type="entry name" value="T6K12.7 PROTEIN"/>
    <property type="match status" value="1"/>
</dbReference>
<dbReference type="AlphaFoldDB" id="A0A2P2ISU2"/>
<keyword evidence="2" id="KW-0472">Membrane</keyword>
<feature type="compositionally biased region" description="Basic and acidic residues" evidence="1">
    <location>
        <begin position="189"/>
        <end position="201"/>
    </location>
</feature>
<evidence type="ECO:0000256" key="2">
    <source>
        <dbReference type="SAM" id="Phobius"/>
    </source>
</evidence>
<evidence type="ECO:0000256" key="3">
    <source>
        <dbReference type="SAM" id="SignalP"/>
    </source>
</evidence>
<feature type="region of interest" description="Disordered" evidence="1">
    <location>
        <begin position="163"/>
        <end position="203"/>
    </location>
</feature>
<evidence type="ECO:0000313" key="4">
    <source>
        <dbReference type="EMBL" id="MBW84266.1"/>
    </source>
</evidence>
<feature type="chain" id="PRO_5015133362" evidence="3">
    <location>
        <begin position="20"/>
        <end position="295"/>
    </location>
</feature>
<accession>A0A2P2ISU2</accession>
<name>A0A2P2ISU2_RHIMU</name>
<organism evidence="4">
    <name type="scientific">Rhizophora mucronata</name>
    <name type="common">Asiatic mangrove</name>
    <dbReference type="NCBI Taxonomy" id="61149"/>
    <lineage>
        <taxon>Eukaryota</taxon>
        <taxon>Viridiplantae</taxon>
        <taxon>Streptophyta</taxon>
        <taxon>Embryophyta</taxon>
        <taxon>Tracheophyta</taxon>
        <taxon>Spermatophyta</taxon>
        <taxon>Magnoliopsida</taxon>
        <taxon>eudicotyledons</taxon>
        <taxon>Gunneridae</taxon>
        <taxon>Pentapetalae</taxon>
        <taxon>rosids</taxon>
        <taxon>fabids</taxon>
        <taxon>Malpighiales</taxon>
        <taxon>Rhizophoraceae</taxon>
        <taxon>Rhizophora</taxon>
    </lineage>
</organism>
<feature type="compositionally biased region" description="Basic residues" evidence="1">
    <location>
        <begin position="165"/>
        <end position="180"/>
    </location>
</feature>
<feature type="compositionally biased region" description="Polar residues" evidence="1">
    <location>
        <begin position="245"/>
        <end position="262"/>
    </location>
</feature>
<sequence length="295" mass="33097">MAAAHSVLLLLRLSTRTSTSLPLIIPNKLSSTPRVVAAGGLRWGSRRNVGATAWAGRFGFEFQDEVYYTDSEDDGFRFGGPSKQRVWWFDDDENDDDDIWDVEGEEESGFWIFKFMRAFGWMVPAIAMSLLLGTGPNAFFMALAVPLGQTALSLVVDKVWGSTRSRPKPRRRTKTRKKPFARAANPTKTSERKEEENKTGKVEGSYQSWVTADDGSYMKGNRQAPGFGGWDELDGENFKVPRGTPGQQANGLPKQQSFQNRGKLSRSGRIRDTPLLLRLLIAAFPFLASWTRFLF</sequence>
<proteinExistence type="predicted"/>
<evidence type="ECO:0000256" key="1">
    <source>
        <dbReference type="SAM" id="MobiDB-lite"/>
    </source>
</evidence>
<feature type="transmembrane region" description="Helical" evidence="2">
    <location>
        <begin position="115"/>
        <end position="132"/>
    </location>
</feature>
<keyword evidence="2" id="KW-1133">Transmembrane helix</keyword>
<feature type="signal peptide" evidence="3">
    <location>
        <begin position="1"/>
        <end position="19"/>
    </location>
</feature>
<keyword evidence="2" id="KW-0812">Transmembrane</keyword>
<reference evidence="4" key="1">
    <citation type="submission" date="2018-02" db="EMBL/GenBank/DDBJ databases">
        <title>Rhizophora mucronata_Transcriptome.</title>
        <authorList>
            <person name="Meera S.P."/>
            <person name="Sreeshan A."/>
            <person name="Augustine A."/>
        </authorList>
    </citation>
    <scope>NUCLEOTIDE SEQUENCE</scope>
    <source>
        <tissue evidence="4">Leaf</tissue>
    </source>
</reference>
<keyword evidence="3" id="KW-0732">Signal</keyword>
<feature type="transmembrane region" description="Helical" evidence="2">
    <location>
        <begin position="275"/>
        <end position="293"/>
    </location>
</feature>
<dbReference type="EMBL" id="GGEC01003783">
    <property type="protein sequence ID" value="MBW84266.1"/>
    <property type="molecule type" value="Transcribed_RNA"/>
</dbReference>
<feature type="region of interest" description="Disordered" evidence="1">
    <location>
        <begin position="245"/>
        <end position="266"/>
    </location>
</feature>
<protein>
    <submittedName>
        <fullName evidence="4">Uncharacterized protein MANES_08G141600</fullName>
    </submittedName>
</protein>